<dbReference type="PANTHER" id="PTHR31218">
    <property type="entry name" value="WAT1-RELATED PROTEIN"/>
    <property type="match status" value="1"/>
</dbReference>
<evidence type="ECO:0000256" key="2">
    <source>
        <dbReference type="ARBA" id="ARBA00022692"/>
    </source>
</evidence>
<protein>
    <submittedName>
        <fullName evidence="6">Auxin-induced protein 5NG4</fullName>
    </submittedName>
</protein>
<evidence type="ECO:0000256" key="3">
    <source>
        <dbReference type="ARBA" id="ARBA00022989"/>
    </source>
</evidence>
<proteinExistence type="predicted"/>
<dbReference type="GO" id="GO:0022857">
    <property type="term" value="F:transmembrane transporter activity"/>
    <property type="evidence" value="ECO:0007669"/>
    <property type="project" value="InterPro"/>
</dbReference>
<keyword evidence="4 5" id="KW-0472">Membrane</keyword>
<feature type="transmembrane region" description="Helical" evidence="5">
    <location>
        <begin position="67"/>
        <end position="86"/>
    </location>
</feature>
<evidence type="ECO:0000313" key="6">
    <source>
        <dbReference type="EMBL" id="KHN10873.1"/>
    </source>
</evidence>
<keyword evidence="3 5" id="KW-1133">Transmembrane helix</keyword>
<dbReference type="PROSITE" id="PS51257">
    <property type="entry name" value="PROKAR_LIPOPROTEIN"/>
    <property type="match status" value="1"/>
</dbReference>
<dbReference type="EMBL" id="KN664114">
    <property type="protein sequence ID" value="KHN10873.1"/>
    <property type="molecule type" value="Genomic_DNA"/>
</dbReference>
<evidence type="ECO:0000256" key="1">
    <source>
        <dbReference type="ARBA" id="ARBA00004141"/>
    </source>
</evidence>
<name>A0A0B2PSZ1_GLYSO</name>
<dbReference type="SUPFAM" id="SSF103481">
    <property type="entry name" value="Multidrug resistance efflux transporter EmrE"/>
    <property type="match status" value="1"/>
</dbReference>
<feature type="transmembrane region" description="Helical" evidence="5">
    <location>
        <begin position="42"/>
        <end position="62"/>
    </location>
</feature>
<dbReference type="AlphaFoldDB" id="A0A0B2PSZ1"/>
<dbReference type="Proteomes" id="UP000053555">
    <property type="component" value="Unassembled WGS sequence"/>
</dbReference>
<comment type="subcellular location">
    <subcellularLocation>
        <location evidence="1">Membrane</location>
        <topology evidence="1">Multi-pass membrane protein</topology>
    </subcellularLocation>
</comment>
<dbReference type="InterPro" id="IPR030184">
    <property type="entry name" value="WAT1-related"/>
</dbReference>
<sequence>MLFKRFKFLSVRSFNSMCLLAGCDCNRHLLLAACTIETKGPIFTAMFTPLALIITAIFSALLWKETLYLGSVGGTVLLVVGLYSVLWGKSKESVKEGVKGENLEVEQTKEETRLECIVKH</sequence>
<evidence type="ECO:0000256" key="5">
    <source>
        <dbReference type="SAM" id="Phobius"/>
    </source>
</evidence>
<dbReference type="InterPro" id="IPR037185">
    <property type="entry name" value="EmrE-like"/>
</dbReference>
<organism evidence="6">
    <name type="scientific">Glycine soja</name>
    <name type="common">Wild soybean</name>
    <dbReference type="NCBI Taxonomy" id="3848"/>
    <lineage>
        <taxon>Eukaryota</taxon>
        <taxon>Viridiplantae</taxon>
        <taxon>Streptophyta</taxon>
        <taxon>Embryophyta</taxon>
        <taxon>Tracheophyta</taxon>
        <taxon>Spermatophyta</taxon>
        <taxon>Magnoliopsida</taxon>
        <taxon>eudicotyledons</taxon>
        <taxon>Gunneridae</taxon>
        <taxon>Pentapetalae</taxon>
        <taxon>rosids</taxon>
        <taxon>fabids</taxon>
        <taxon>Fabales</taxon>
        <taxon>Fabaceae</taxon>
        <taxon>Papilionoideae</taxon>
        <taxon>50 kb inversion clade</taxon>
        <taxon>NPAAA clade</taxon>
        <taxon>indigoferoid/millettioid clade</taxon>
        <taxon>Phaseoleae</taxon>
        <taxon>Glycine</taxon>
        <taxon>Glycine subgen. Soja</taxon>
    </lineage>
</organism>
<keyword evidence="2 5" id="KW-0812">Transmembrane</keyword>
<evidence type="ECO:0000256" key="4">
    <source>
        <dbReference type="ARBA" id="ARBA00023136"/>
    </source>
</evidence>
<dbReference type="GO" id="GO:0016020">
    <property type="term" value="C:membrane"/>
    <property type="evidence" value="ECO:0007669"/>
    <property type="project" value="InterPro"/>
</dbReference>
<reference evidence="6" key="1">
    <citation type="submission" date="2014-07" db="EMBL/GenBank/DDBJ databases">
        <title>Identification of a novel salt tolerance gene in wild soybean by whole-genome sequencing.</title>
        <authorList>
            <person name="Lam H.-M."/>
            <person name="Qi X."/>
            <person name="Li M.-W."/>
            <person name="Liu X."/>
            <person name="Xie M."/>
            <person name="Ni M."/>
            <person name="Xu X."/>
        </authorList>
    </citation>
    <scope>NUCLEOTIDE SEQUENCE [LARGE SCALE GENOMIC DNA]</scope>
    <source>
        <tissue evidence="6">Root</tissue>
    </source>
</reference>
<accession>A0A0B2PSZ1</accession>
<gene>
    <name evidence="6" type="ORF">glysoja_049713</name>
</gene>